<reference evidence="2 3" key="1">
    <citation type="journal article" date="2016" name="Sci. Rep.">
        <title>Metabolic traits of an uncultured archaeal lineage -MSBL1- from brine pools of the Red Sea.</title>
        <authorList>
            <person name="Mwirichia R."/>
            <person name="Alam I."/>
            <person name="Rashid M."/>
            <person name="Vinu M."/>
            <person name="Ba-Alawi W."/>
            <person name="Anthony Kamau A."/>
            <person name="Kamanda Ngugi D."/>
            <person name="Goker M."/>
            <person name="Klenk H.P."/>
            <person name="Bajic V."/>
            <person name="Stingl U."/>
        </authorList>
    </citation>
    <scope>NUCLEOTIDE SEQUENCE [LARGE SCALE GENOMIC DNA]</scope>
    <source>
        <strain evidence="2">SCGC-AAA261F19</strain>
    </source>
</reference>
<dbReference type="SUPFAM" id="SSF109755">
    <property type="entry name" value="PhoU-like"/>
    <property type="match status" value="1"/>
</dbReference>
<dbReference type="PANTHER" id="PTHR36536">
    <property type="entry name" value="UPF0111 PROTEIN HI_1603"/>
    <property type="match status" value="1"/>
</dbReference>
<sequence>MPSESPLTWLGKGKEKRALKLCRKHIDKIVKTTESMEETVRSFCEAGKDTRRKSEKVFKREREADEVKREILNELSKGNFPPLSRDVIIRLATTADDIADNARGAAAKVNLLDPSELNDSLRNNLKTLAGLALEIVRLLEDTYSTLLKDPKATLEKTNRVEKMEEKIDYFRAGNLASKIIEWSNHLCKPGTSGVLYEIENNIEEVADQTENTADIIREIAIRAI</sequence>
<proteinExistence type="inferred from homology"/>
<protein>
    <recommendedName>
        <fullName evidence="4">DUF47 family protein</fullName>
    </recommendedName>
</protein>
<dbReference type="EMBL" id="LHXZ01000001">
    <property type="protein sequence ID" value="KXB03904.1"/>
    <property type="molecule type" value="Genomic_DNA"/>
</dbReference>
<evidence type="ECO:0000313" key="3">
    <source>
        <dbReference type="Proteomes" id="UP000070565"/>
    </source>
</evidence>
<keyword evidence="3" id="KW-1185">Reference proteome</keyword>
<dbReference type="Gene3D" id="1.20.58.220">
    <property type="entry name" value="Phosphate transport system protein phou homolog 2, domain 2"/>
    <property type="match status" value="1"/>
</dbReference>
<organism evidence="2 3">
    <name type="scientific">candidate division MSBL1 archaeon SCGC-AAA261F19</name>
    <dbReference type="NCBI Taxonomy" id="1698275"/>
    <lineage>
        <taxon>Archaea</taxon>
        <taxon>Methanobacteriati</taxon>
        <taxon>Methanobacteriota</taxon>
        <taxon>candidate division MSBL1</taxon>
    </lineage>
</organism>
<dbReference type="AlphaFoldDB" id="A0A133VBY7"/>
<dbReference type="InterPro" id="IPR002727">
    <property type="entry name" value="DUF47"/>
</dbReference>
<dbReference type="Proteomes" id="UP000070565">
    <property type="component" value="Unassembled WGS sequence"/>
</dbReference>
<dbReference type="PANTHER" id="PTHR36536:SF3">
    <property type="entry name" value="UPF0111 PROTEIN HI_1603"/>
    <property type="match status" value="1"/>
</dbReference>
<comment type="similarity">
    <text evidence="1">Belongs to the UPF0111 family.</text>
</comment>
<comment type="caution">
    <text evidence="2">The sequence shown here is derived from an EMBL/GenBank/DDBJ whole genome shotgun (WGS) entry which is preliminary data.</text>
</comment>
<evidence type="ECO:0000256" key="1">
    <source>
        <dbReference type="ARBA" id="ARBA00008591"/>
    </source>
</evidence>
<gene>
    <name evidence="2" type="ORF">AKJ45_00195</name>
</gene>
<evidence type="ECO:0000313" key="2">
    <source>
        <dbReference type="EMBL" id="KXB03904.1"/>
    </source>
</evidence>
<dbReference type="Pfam" id="PF01865">
    <property type="entry name" value="PhoU_div"/>
    <property type="match status" value="1"/>
</dbReference>
<dbReference type="InterPro" id="IPR018445">
    <property type="entry name" value="Put_Phosphate_transp_reg"/>
</dbReference>
<accession>A0A133VBY7</accession>
<dbReference type="InterPro" id="IPR038078">
    <property type="entry name" value="PhoU-like_sf"/>
</dbReference>
<evidence type="ECO:0008006" key="4">
    <source>
        <dbReference type="Google" id="ProtNLM"/>
    </source>
</evidence>
<name>A0A133VBY7_9EURY</name>